<dbReference type="EMBL" id="JBHFNR010000131">
    <property type="protein sequence ID" value="MFB2894852.1"/>
    <property type="molecule type" value="Genomic_DNA"/>
</dbReference>
<keyword evidence="1" id="KW-0812">Transmembrane</keyword>
<comment type="caution">
    <text evidence="2">The sequence shown here is derived from an EMBL/GenBank/DDBJ whole genome shotgun (WGS) entry which is preliminary data.</text>
</comment>
<feature type="transmembrane region" description="Helical" evidence="1">
    <location>
        <begin position="6"/>
        <end position="25"/>
    </location>
</feature>
<evidence type="ECO:0000313" key="3">
    <source>
        <dbReference type="Proteomes" id="UP001576784"/>
    </source>
</evidence>
<reference evidence="2 3" key="1">
    <citation type="submission" date="2024-09" db="EMBL/GenBank/DDBJ databases">
        <title>Floridaenema gen nov. (Aerosakkonemataceae, Aerosakkonematales ord. nov., Cyanobacteria) from benthic tropical and subtropical fresh waters, with the description of four new species.</title>
        <authorList>
            <person name="Moretto J.A."/>
            <person name="Berthold D.E."/>
            <person name="Lefler F.W."/>
            <person name="Huang I.-S."/>
            <person name="Laughinghouse H. IV."/>
        </authorList>
    </citation>
    <scope>NUCLEOTIDE SEQUENCE [LARGE SCALE GENOMIC DNA]</scope>
    <source>
        <strain evidence="2 3">BLCC-F50</strain>
    </source>
</reference>
<keyword evidence="3" id="KW-1185">Reference proteome</keyword>
<protein>
    <recommendedName>
        <fullName evidence="4">Photosystem II protein M</fullName>
    </recommendedName>
</protein>
<dbReference type="Pfam" id="PF05552">
    <property type="entry name" value="MS_channel_1st_1"/>
    <property type="match status" value="1"/>
</dbReference>
<keyword evidence="1" id="KW-0472">Membrane</keyword>
<gene>
    <name evidence="2" type="ORF">ACE1CI_18240</name>
</gene>
<name>A0ABV4XTT7_9CYAN</name>
<dbReference type="RefSeq" id="WP_413264532.1">
    <property type="nucleotide sequence ID" value="NZ_JBHFNR010000131.1"/>
</dbReference>
<sequence>MINEFLALLPNLAISILVFFIFFFAGRAVKRIVRRLNEKN</sequence>
<keyword evidence="1" id="KW-1133">Transmembrane helix</keyword>
<dbReference type="Proteomes" id="UP001576784">
    <property type="component" value="Unassembled WGS sequence"/>
</dbReference>
<evidence type="ECO:0008006" key="4">
    <source>
        <dbReference type="Google" id="ProtNLM"/>
    </source>
</evidence>
<evidence type="ECO:0000256" key="1">
    <source>
        <dbReference type="SAM" id="Phobius"/>
    </source>
</evidence>
<organism evidence="2 3">
    <name type="scientific">Floridaenema flaviceps BLCC-F50</name>
    <dbReference type="NCBI Taxonomy" id="3153642"/>
    <lineage>
        <taxon>Bacteria</taxon>
        <taxon>Bacillati</taxon>
        <taxon>Cyanobacteriota</taxon>
        <taxon>Cyanophyceae</taxon>
        <taxon>Oscillatoriophycideae</taxon>
        <taxon>Aerosakkonematales</taxon>
        <taxon>Aerosakkonemataceae</taxon>
        <taxon>Floridanema</taxon>
        <taxon>Floridanema flaviceps</taxon>
    </lineage>
</organism>
<accession>A0ABV4XTT7</accession>
<dbReference type="InterPro" id="IPR008910">
    <property type="entry name" value="MSC_TM_helix"/>
</dbReference>
<evidence type="ECO:0000313" key="2">
    <source>
        <dbReference type="EMBL" id="MFB2894852.1"/>
    </source>
</evidence>
<proteinExistence type="predicted"/>